<evidence type="ECO:0000313" key="1">
    <source>
        <dbReference type="EMBL" id="CAB4020672.1"/>
    </source>
</evidence>
<protein>
    <submittedName>
        <fullName evidence="1">Uncharacterized protein</fullName>
    </submittedName>
</protein>
<name>A0A7D9IWX3_PARCT</name>
<dbReference type="OrthoDB" id="10489117at2759"/>
<feature type="non-terminal residue" evidence="1">
    <location>
        <position position="1"/>
    </location>
</feature>
<dbReference type="Gene3D" id="2.60.120.290">
    <property type="entry name" value="Spermadhesin, CUB domain"/>
    <property type="match status" value="1"/>
</dbReference>
<feature type="non-terminal residue" evidence="1">
    <location>
        <position position="245"/>
    </location>
</feature>
<proteinExistence type="predicted"/>
<keyword evidence="2" id="KW-1185">Reference proteome</keyword>
<sequence>TDKECNYIFYGRWGNIDSNKYYRGSKRCRYTVVLPQRGSISLFFDNVNIPVGERLLIWKATWVYLKPDGNPVKVFTHANSGKFHYIGPESGVIFEFNSTTEFTIRLQKYERVIEEFGESGEITLPIRPYPKYLELKYWITVPRGHVKLTVHDLYLPKYDYRSKINVYRFNDRKRELVRSFDNSSTLDTSTVISDSNRLAVTYKSYRENSIERFRITYSMLETAPKTCDSSFPNVKKSKLSVALYE</sequence>
<comment type="caution">
    <text evidence="1">The sequence shown here is derived from an EMBL/GenBank/DDBJ whole genome shotgun (WGS) entry which is preliminary data.</text>
</comment>
<dbReference type="InterPro" id="IPR035914">
    <property type="entry name" value="Sperma_CUB_dom_sf"/>
</dbReference>
<dbReference type="SUPFAM" id="SSF49854">
    <property type="entry name" value="Spermadhesin, CUB domain"/>
    <property type="match status" value="2"/>
</dbReference>
<dbReference type="AlphaFoldDB" id="A0A7D9IWX3"/>
<reference evidence="1" key="1">
    <citation type="submission" date="2020-04" db="EMBL/GenBank/DDBJ databases">
        <authorList>
            <person name="Alioto T."/>
            <person name="Alioto T."/>
            <person name="Gomez Garrido J."/>
        </authorList>
    </citation>
    <scope>NUCLEOTIDE SEQUENCE</scope>
    <source>
        <strain evidence="1">A484AB</strain>
    </source>
</reference>
<gene>
    <name evidence="1" type="ORF">PACLA_8A050016</name>
</gene>
<dbReference type="EMBL" id="CACRXK020011069">
    <property type="protein sequence ID" value="CAB4020672.1"/>
    <property type="molecule type" value="Genomic_DNA"/>
</dbReference>
<evidence type="ECO:0000313" key="2">
    <source>
        <dbReference type="Proteomes" id="UP001152795"/>
    </source>
</evidence>
<organism evidence="1 2">
    <name type="scientific">Paramuricea clavata</name>
    <name type="common">Red gorgonian</name>
    <name type="synonym">Violescent sea-whip</name>
    <dbReference type="NCBI Taxonomy" id="317549"/>
    <lineage>
        <taxon>Eukaryota</taxon>
        <taxon>Metazoa</taxon>
        <taxon>Cnidaria</taxon>
        <taxon>Anthozoa</taxon>
        <taxon>Octocorallia</taxon>
        <taxon>Malacalcyonacea</taxon>
        <taxon>Plexauridae</taxon>
        <taxon>Paramuricea</taxon>
    </lineage>
</organism>
<accession>A0A7D9IWX3</accession>
<dbReference type="Proteomes" id="UP001152795">
    <property type="component" value="Unassembled WGS sequence"/>
</dbReference>